<dbReference type="Pfam" id="PF00326">
    <property type="entry name" value="Peptidase_S9"/>
    <property type="match status" value="1"/>
</dbReference>
<comment type="subcellular location">
    <subcellularLocation>
        <location evidence="1">Cell projection</location>
        <location evidence="1">Invadopodium membrane</location>
        <topology evidence="1">Single-pass type II membrane protein</topology>
    </subcellularLocation>
    <subcellularLocation>
        <location evidence="2">Cell projection</location>
        <location evidence="2">Lamellipodium membrane</location>
        <topology evidence="2">Single-pass type II membrane protein</topology>
    </subcellularLocation>
</comment>
<dbReference type="PANTHER" id="PTHR42776:SF4">
    <property type="entry name" value="ACYLAMINO-ACID-RELEASING ENZYME"/>
    <property type="match status" value="1"/>
</dbReference>
<protein>
    <recommendedName>
        <fullName evidence="6">Acyl-peptide hydrolase</fullName>
    </recommendedName>
    <alternativeName>
        <fullName evidence="5">Acylaminoacyl-peptidase</fullName>
    </alternativeName>
</protein>
<dbReference type="Proteomes" id="UP000663862">
    <property type="component" value="Unassembled WGS sequence"/>
</dbReference>
<evidence type="ECO:0000256" key="5">
    <source>
        <dbReference type="ARBA" id="ARBA00032284"/>
    </source>
</evidence>
<organism evidence="12 14">
    <name type="scientific">Rotaria socialis</name>
    <dbReference type="NCBI Taxonomy" id="392032"/>
    <lineage>
        <taxon>Eukaryota</taxon>
        <taxon>Metazoa</taxon>
        <taxon>Spiralia</taxon>
        <taxon>Gnathifera</taxon>
        <taxon>Rotifera</taxon>
        <taxon>Eurotatoria</taxon>
        <taxon>Bdelloidea</taxon>
        <taxon>Philodinida</taxon>
        <taxon>Philodinidae</taxon>
        <taxon>Rotaria</taxon>
    </lineage>
</organism>
<dbReference type="Gene3D" id="3.40.50.1820">
    <property type="entry name" value="alpha/beta hydrolase"/>
    <property type="match status" value="1"/>
</dbReference>
<dbReference type="PANTHER" id="PTHR42776">
    <property type="entry name" value="SERINE PEPTIDASE S9 FAMILY MEMBER"/>
    <property type="match status" value="1"/>
</dbReference>
<dbReference type="EMBL" id="CAJOBR010005162">
    <property type="protein sequence ID" value="CAF4808716.1"/>
    <property type="molecule type" value="Genomic_DNA"/>
</dbReference>
<comment type="caution">
    <text evidence="12">The sequence shown here is derived from an EMBL/GenBank/DDBJ whole genome shotgun (WGS) entry which is preliminary data.</text>
</comment>
<dbReference type="GO" id="GO:0031258">
    <property type="term" value="C:lamellipodium membrane"/>
    <property type="evidence" value="ECO:0007669"/>
    <property type="project" value="UniProtKB-SubCell"/>
</dbReference>
<evidence type="ECO:0000313" key="12">
    <source>
        <dbReference type="EMBL" id="CAF4370168.1"/>
    </source>
</evidence>
<feature type="domain" description="Peptidase S9 prolyl oligopeptidase catalytic" evidence="9">
    <location>
        <begin position="491"/>
        <end position="689"/>
    </location>
</feature>
<evidence type="ECO:0000259" key="9">
    <source>
        <dbReference type="Pfam" id="PF00326"/>
    </source>
</evidence>
<evidence type="ECO:0000256" key="7">
    <source>
        <dbReference type="ARBA" id="ARBA00045885"/>
    </source>
</evidence>
<evidence type="ECO:0000256" key="6">
    <source>
        <dbReference type="ARBA" id="ARBA00032596"/>
    </source>
</evidence>
<evidence type="ECO:0000256" key="2">
    <source>
        <dbReference type="ARBA" id="ARBA00004485"/>
    </source>
</evidence>
<dbReference type="Proteomes" id="UP000663848">
    <property type="component" value="Unassembled WGS sequence"/>
</dbReference>
<dbReference type="InterPro" id="IPR001375">
    <property type="entry name" value="Peptidase_S9_cat"/>
</dbReference>
<evidence type="ECO:0000259" key="10">
    <source>
        <dbReference type="Pfam" id="PF00930"/>
    </source>
</evidence>
<evidence type="ECO:0000313" key="13">
    <source>
        <dbReference type="EMBL" id="CAF4808716.1"/>
    </source>
</evidence>
<keyword evidence="8" id="KW-0732">Signal</keyword>
<dbReference type="InterPro" id="IPR002469">
    <property type="entry name" value="Peptidase_S9B_N"/>
</dbReference>
<dbReference type="InterPro" id="IPR029058">
    <property type="entry name" value="AB_hydrolase_fold"/>
</dbReference>
<dbReference type="GO" id="GO:0006508">
    <property type="term" value="P:proteolysis"/>
    <property type="evidence" value="ECO:0007669"/>
    <property type="project" value="InterPro"/>
</dbReference>
<dbReference type="InterPro" id="IPR011042">
    <property type="entry name" value="6-blade_b-propeller_TolB-like"/>
</dbReference>
<evidence type="ECO:0000313" key="11">
    <source>
        <dbReference type="EMBL" id="CAF3376092.1"/>
    </source>
</evidence>
<evidence type="ECO:0000256" key="8">
    <source>
        <dbReference type="SAM" id="SignalP"/>
    </source>
</evidence>
<feature type="signal peptide" evidence="8">
    <location>
        <begin position="1"/>
        <end position="24"/>
    </location>
</feature>
<comment type="function">
    <text evidence="7">This enzyme catalyzes the hydrolysis of the N-terminal peptide bond of an N-acetylated peptide to generate an N-acetylated amino acid and a peptide with a free N-terminus. It preferentially cleaves off Ac-Ala, Ac-Met and Ac-Ser. Also, involved in the degradation of oxidized and glycated proteins.</text>
</comment>
<evidence type="ECO:0000313" key="14">
    <source>
        <dbReference type="Proteomes" id="UP000663862"/>
    </source>
</evidence>
<dbReference type="SUPFAM" id="SSF53474">
    <property type="entry name" value="alpha/beta-Hydrolases"/>
    <property type="match status" value="1"/>
</dbReference>
<keyword evidence="4" id="KW-0007">Acetylation</keyword>
<dbReference type="PROSITE" id="PS00708">
    <property type="entry name" value="PRO_ENDOPEP_SER"/>
    <property type="match status" value="1"/>
</dbReference>
<dbReference type="EMBL" id="CAJNYT010000829">
    <property type="protein sequence ID" value="CAF3376092.1"/>
    <property type="molecule type" value="Genomic_DNA"/>
</dbReference>
<dbReference type="EMBL" id="CAJOBQ010000507">
    <property type="protein sequence ID" value="CAF4370168.1"/>
    <property type="molecule type" value="Genomic_DNA"/>
</dbReference>
<dbReference type="Proteomes" id="UP000663872">
    <property type="component" value="Unassembled WGS sequence"/>
</dbReference>
<evidence type="ECO:0000256" key="1">
    <source>
        <dbReference type="ARBA" id="ARBA00004341"/>
    </source>
</evidence>
<evidence type="ECO:0000256" key="3">
    <source>
        <dbReference type="ARBA" id="ARBA00022801"/>
    </source>
</evidence>
<dbReference type="GO" id="GO:0004252">
    <property type="term" value="F:serine-type endopeptidase activity"/>
    <property type="evidence" value="ECO:0007669"/>
    <property type="project" value="InterPro"/>
</dbReference>
<keyword evidence="3" id="KW-0378">Hydrolase</keyword>
<gene>
    <name evidence="11" type="ORF">GRG538_LOCUS7753</name>
    <name evidence="13" type="ORF">QYT958_LOCUS24326</name>
    <name evidence="12" type="ORF">TSG867_LOCUS10829</name>
</gene>
<accession>A0A820MCZ9</accession>
<proteinExistence type="predicted"/>
<name>A0A820MCZ9_9BILA</name>
<sequence length="699" mass="80215">MIQLGKYLTFIMILLFCGAIETRSNLTFDEFFDYTEFPTISFSPNGQYLLFETYRAAWDSNSYESKLWLYDIQTQKKTVITKNLGGFLNPKWSPSGNWIALTKTENLATHINLGAHDYRRSTASDQKSQQYIYFYSVLSDELVPIAIGTETASFVTWSENDSSLYFVITKPPLMDEEKEKPEHEHEWNDVIEYRQRVKSLTSTILRLDIDDNDPRLSTKINTIKNVDFLIGELLFTSSERKLILTSNSPLVEDLADFEIYSIDLEEPFKLSRLTNNQAFEQRLQLSNDGKHVLYQQYTRTPIDTGFNDTQRRLFSFDLVNGSIEHLAKDFIGNIVGHAIDFDGSLLIRGQVGTEVQIYRQQSPTEQSNYITGWTGTYEQIKLSSKTTRSVAFVYSSFERPKEVYLTNDINELQSAYPITNENQLFSDREMPRAKVYNWKNDEDNAIIEGILHYPPHKFEAKNLPLLILIHGGPYDASLNAFEANWYNWAPLAASNDWLVLEPNYCGSTGYGDQFVDQIRRQPLSRPGRDILAAVDRLVMDGIVDPNRLAVGGYSYGGFMTNWLIAQTTRFNAALSGAGSLEHVSAWGTMDLPLIFTHLFGGFPWVVPHLYQNQSAIYQLDHVRTPTHIITGEGDVRVDADQSYILERALHTLGIPVKLLLFPKEGHDLSNNPWHGKIKVREELKWLRKYGHQSWFPKKQ</sequence>
<reference evidence="12" key="1">
    <citation type="submission" date="2021-02" db="EMBL/GenBank/DDBJ databases">
        <authorList>
            <person name="Nowell W R."/>
        </authorList>
    </citation>
    <scope>NUCLEOTIDE SEQUENCE</scope>
</reference>
<dbReference type="InterPro" id="IPR002471">
    <property type="entry name" value="Pept_S9_AS"/>
</dbReference>
<dbReference type="SUPFAM" id="SSF82171">
    <property type="entry name" value="DPP6 N-terminal domain-like"/>
    <property type="match status" value="1"/>
</dbReference>
<dbReference type="Pfam" id="PF00930">
    <property type="entry name" value="DPPIV_N"/>
    <property type="match status" value="1"/>
</dbReference>
<evidence type="ECO:0000256" key="4">
    <source>
        <dbReference type="ARBA" id="ARBA00022990"/>
    </source>
</evidence>
<dbReference type="AlphaFoldDB" id="A0A820MCZ9"/>
<feature type="chain" id="PRO_5035621564" description="Acyl-peptide hydrolase" evidence="8">
    <location>
        <begin position="25"/>
        <end position="699"/>
    </location>
</feature>
<feature type="domain" description="Dipeptidylpeptidase IV N-terminal" evidence="10">
    <location>
        <begin position="43"/>
        <end position="107"/>
    </location>
</feature>
<dbReference type="Gene3D" id="2.120.10.30">
    <property type="entry name" value="TolB, C-terminal domain"/>
    <property type="match status" value="1"/>
</dbReference>